<dbReference type="NCBIfam" id="TIGR04183">
    <property type="entry name" value="Por_Secre_tail"/>
    <property type="match status" value="1"/>
</dbReference>
<sequence>MEFETDYTLTILDEAQDMYGHYIDGDENGNSGGNFVLHFRTGPADMIAPDIVSVLPPNVAQDVEILPIINIQFDELLNTEIDLSPYLFLERFQDHSEVPGEFAYYPVYGRSSICYFPDENLYPNEVYVTRLFSGLMDQFNNMIEINHSFSFQTGNMDIAITEIDDLEGNMDDYWWAPQSSGSTTGIITDSTWMQPDTQIVNLLYGSNHSMEIGYGWNLSDNEWLVRVYLSGGAPRDVTFNDSKTMQAYVFGDGSGNGFRFCVDDNLPTTSSSNHEVSPWYPIDWIGWKLISWDMDVDGTGDWIGDGTLNGTMRFDSFQLTYTEGQSQFGRIYIDDFCIVDNVFLAVESQDLPSEINLGNNFPNPFNMSTEIFFSLGKQRPIQLSVYDILGNKIIDLANDTHQPGEHRVHWNGTNHYGSPVSSGVYIYSLISNNYKKSGRMILLK</sequence>
<dbReference type="AlphaFoldDB" id="A0A381XDY3"/>
<proteinExistence type="predicted"/>
<dbReference type="EMBL" id="UINC01014834">
    <property type="protein sequence ID" value="SVA62959.1"/>
    <property type="molecule type" value="Genomic_DNA"/>
</dbReference>
<name>A0A381XDY3_9ZZZZ</name>
<evidence type="ECO:0000313" key="1">
    <source>
        <dbReference type="EMBL" id="SVA62959.1"/>
    </source>
</evidence>
<dbReference type="InterPro" id="IPR026444">
    <property type="entry name" value="Secre_tail"/>
</dbReference>
<accession>A0A381XDY3</accession>
<organism evidence="1">
    <name type="scientific">marine metagenome</name>
    <dbReference type="NCBI Taxonomy" id="408172"/>
    <lineage>
        <taxon>unclassified sequences</taxon>
        <taxon>metagenomes</taxon>
        <taxon>ecological metagenomes</taxon>
    </lineage>
</organism>
<dbReference type="Gene3D" id="2.60.40.4070">
    <property type="match status" value="1"/>
</dbReference>
<evidence type="ECO:0008006" key="2">
    <source>
        <dbReference type="Google" id="ProtNLM"/>
    </source>
</evidence>
<gene>
    <name evidence="1" type="ORF">METZ01_LOCUS115813</name>
</gene>
<reference evidence="1" key="1">
    <citation type="submission" date="2018-05" db="EMBL/GenBank/DDBJ databases">
        <authorList>
            <person name="Lanie J.A."/>
            <person name="Ng W.-L."/>
            <person name="Kazmierczak K.M."/>
            <person name="Andrzejewski T.M."/>
            <person name="Davidsen T.M."/>
            <person name="Wayne K.J."/>
            <person name="Tettelin H."/>
            <person name="Glass J.I."/>
            <person name="Rusch D."/>
            <person name="Podicherti R."/>
            <person name="Tsui H.-C.T."/>
            <person name="Winkler M.E."/>
        </authorList>
    </citation>
    <scope>NUCLEOTIDE SEQUENCE</scope>
</reference>
<protein>
    <recommendedName>
        <fullName evidence="2">FlgD Ig-like domain-containing protein</fullName>
    </recommendedName>
</protein>